<evidence type="ECO:0000256" key="1">
    <source>
        <dbReference type="SAM" id="MobiDB-lite"/>
    </source>
</evidence>
<dbReference type="OrthoDB" id="5220117at2759"/>
<name>A0A1Q8RC00_9PEZI</name>
<gene>
    <name evidence="2" type="ORF">CCHL11_07051</name>
</gene>
<sequence>MDDWQDTAFTTRHVHNRVGKSSRGQHGGSFEVKKAFGRYDVKCASATRMCAGSSDSKSTGPIIDVFRLSDDGRGVLGELLLPGVLEARIVLAGSRKALEELVSQLEKDTTMGEGYEGDLKAAFQRLGSSAASEGEESQATADNEADSDEEAESRQRRRFQNFEKNSFRSPKFWFQWRGTVMVTPAAAVGGPGETCPKGCVETGRGYVVFSGNDCRSFKGTISCDILGWKDVSISGRKAVPMSERDAVFVWDEENRVPR</sequence>
<proteinExistence type="predicted"/>
<organism evidence="2 3">
    <name type="scientific">Colletotrichum chlorophyti</name>
    <dbReference type="NCBI Taxonomy" id="708187"/>
    <lineage>
        <taxon>Eukaryota</taxon>
        <taxon>Fungi</taxon>
        <taxon>Dikarya</taxon>
        <taxon>Ascomycota</taxon>
        <taxon>Pezizomycotina</taxon>
        <taxon>Sordariomycetes</taxon>
        <taxon>Hypocreomycetidae</taxon>
        <taxon>Glomerellales</taxon>
        <taxon>Glomerellaceae</taxon>
        <taxon>Colletotrichum</taxon>
    </lineage>
</organism>
<dbReference type="Proteomes" id="UP000186583">
    <property type="component" value="Unassembled WGS sequence"/>
</dbReference>
<comment type="caution">
    <text evidence="2">The sequence shown here is derived from an EMBL/GenBank/DDBJ whole genome shotgun (WGS) entry which is preliminary data.</text>
</comment>
<accession>A0A1Q8RC00</accession>
<evidence type="ECO:0000313" key="3">
    <source>
        <dbReference type="Proteomes" id="UP000186583"/>
    </source>
</evidence>
<evidence type="ECO:0000313" key="2">
    <source>
        <dbReference type="EMBL" id="OLN81910.1"/>
    </source>
</evidence>
<dbReference type="EMBL" id="MPGH01000240">
    <property type="protein sequence ID" value="OLN81910.1"/>
    <property type="molecule type" value="Genomic_DNA"/>
</dbReference>
<feature type="region of interest" description="Disordered" evidence="1">
    <location>
        <begin position="130"/>
        <end position="158"/>
    </location>
</feature>
<protein>
    <submittedName>
        <fullName evidence="2">Uncharacterized protein</fullName>
    </submittedName>
</protein>
<reference evidence="2 3" key="1">
    <citation type="submission" date="2016-11" db="EMBL/GenBank/DDBJ databases">
        <title>Draft Genome Assembly of Colletotrichum chlorophyti a pathogen of herbaceous plants.</title>
        <authorList>
            <person name="Gan P."/>
            <person name="Narusaka M."/>
            <person name="Tsushima A."/>
            <person name="Narusaka Y."/>
            <person name="Takano Y."/>
            <person name="Shirasu K."/>
        </authorList>
    </citation>
    <scope>NUCLEOTIDE SEQUENCE [LARGE SCALE GENOMIC DNA]</scope>
    <source>
        <strain evidence="2 3">NTL11</strain>
    </source>
</reference>
<keyword evidence="3" id="KW-1185">Reference proteome</keyword>
<dbReference type="AlphaFoldDB" id="A0A1Q8RC00"/>